<dbReference type="NCBIfam" id="TIGR01654">
    <property type="entry name" value="bact_immun_7tm"/>
    <property type="match status" value="1"/>
</dbReference>
<sequence>MKKKIPLGFIFLFITIFTFNSLFYAEKHNRYSEMINIGETNKSNKIVISNSGRSAEDIYKILKLYLNMYNGNLYYSETSTKPGKSIHTKYIYISNADLFKDIRLSDGRFLDVFENESDKFLSTENLGDSNQIGQIEDFVGNNNFEIRTIKNNLDDSFFNKNLIIQLKDPSDFSKFVKDLEGEDLYIQILLGNSGEMTSAPVFKIMVVICFFVLIMLIVYHLLNSYKKIGIEKMLGYSKKDIWLKGILSIISIEFIVMCITTFILIFVNFKVYNSLFIAFIINLLKVYILMIIFTFIFVSIPFLYVKRISISNMLKNKRPVKSIVCFNIFIKILLSISLVLLSVSVYKSYKIVQSRYSSSYETWEDTKEYAIVTGLITKGKTINDDYSVEQMQKEKELFLYFNKKGAIYANFQSYAPDVYELNLKHSDMNEGPLSININPNYLNKHTIYDENGQIVSIDETETELILLVPKNYKSIEDGIRKYYESNRSNKGKSHADKEDGDDSNVAQEEVDPNIKIIWTSEGQNFFSYRLDINPGSGNCITDPVAVVITESNGSLIDYYKLLGYNGSPFKFKVDDISNPAASILDKVKDYYDMSIYSFPISSVYDNVKEEILEIKREIRFLTVIITILISIIMIITVQNIYNYFEQHKVRLAVQRFNGYKTIDKYKGWFLIELISFLIILTISSLIMRSYEVLWITLIFFTAELIISLVFIRLTEKRNILRITKGG</sequence>
<dbReference type="InterPro" id="IPR006541">
    <property type="entry name" value="Bacteriocin_ass"/>
</dbReference>
<evidence type="ECO:0000313" key="3">
    <source>
        <dbReference type="EMBL" id="SUY48159.1"/>
    </source>
</evidence>
<reference evidence="3 4" key="1">
    <citation type="submission" date="2018-06" db="EMBL/GenBank/DDBJ databases">
        <authorList>
            <consortium name="Pathogen Informatics"/>
            <person name="Doyle S."/>
        </authorList>
    </citation>
    <scope>NUCLEOTIDE SEQUENCE [LARGE SCALE GENOMIC DNA]</scope>
    <source>
        <strain evidence="3 4">NCTC9836</strain>
    </source>
</reference>
<keyword evidence="2" id="KW-1133">Transmembrane helix</keyword>
<name>A0A381JAY0_9CLOT</name>
<gene>
    <name evidence="3" type="ORF">NCTC9836_02535</name>
</gene>
<feature type="transmembrane region" description="Helical" evidence="2">
    <location>
        <begin position="242"/>
        <end position="269"/>
    </location>
</feature>
<feature type="transmembrane region" description="Helical" evidence="2">
    <location>
        <begin position="275"/>
        <end position="304"/>
    </location>
</feature>
<keyword evidence="4" id="KW-1185">Reference proteome</keyword>
<feature type="transmembrane region" description="Helical" evidence="2">
    <location>
        <begin position="620"/>
        <end position="644"/>
    </location>
</feature>
<protein>
    <submittedName>
        <fullName evidence="3">Membrane-spanning protein</fullName>
    </submittedName>
</protein>
<dbReference type="AlphaFoldDB" id="A0A381JAY0"/>
<keyword evidence="2" id="KW-0812">Transmembrane</keyword>
<dbReference type="Proteomes" id="UP000254664">
    <property type="component" value="Unassembled WGS sequence"/>
</dbReference>
<feature type="transmembrane region" description="Helical" evidence="2">
    <location>
        <begin position="692"/>
        <end position="711"/>
    </location>
</feature>
<dbReference type="Pfam" id="PF07242">
    <property type="entry name" value="DUF1430"/>
    <property type="match status" value="1"/>
</dbReference>
<dbReference type="EMBL" id="UFWZ01000001">
    <property type="protein sequence ID" value="SUY48159.1"/>
    <property type="molecule type" value="Genomic_DNA"/>
</dbReference>
<accession>A0A381JAY0</accession>
<dbReference type="RefSeq" id="WP_115642008.1">
    <property type="nucleotide sequence ID" value="NZ_UFWZ01000001.1"/>
</dbReference>
<evidence type="ECO:0000256" key="1">
    <source>
        <dbReference type="SAM" id="MobiDB-lite"/>
    </source>
</evidence>
<organism evidence="3 4">
    <name type="scientific">Clostridium putrefaciens</name>
    <dbReference type="NCBI Taxonomy" id="99675"/>
    <lineage>
        <taxon>Bacteria</taxon>
        <taxon>Bacillati</taxon>
        <taxon>Bacillota</taxon>
        <taxon>Clostridia</taxon>
        <taxon>Eubacteriales</taxon>
        <taxon>Clostridiaceae</taxon>
        <taxon>Clostridium</taxon>
    </lineage>
</organism>
<evidence type="ECO:0000256" key="2">
    <source>
        <dbReference type="SAM" id="Phobius"/>
    </source>
</evidence>
<dbReference type="OrthoDB" id="2076832at2"/>
<feature type="region of interest" description="Disordered" evidence="1">
    <location>
        <begin position="486"/>
        <end position="506"/>
    </location>
</feature>
<feature type="transmembrane region" description="Helical" evidence="2">
    <location>
        <begin position="324"/>
        <end position="346"/>
    </location>
</feature>
<keyword evidence="2" id="KW-0472">Membrane</keyword>
<proteinExistence type="predicted"/>
<feature type="transmembrane region" description="Helical" evidence="2">
    <location>
        <begin position="665"/>
        <end position="686"/>
    </location>
</feature>
<evidence type="ECO:0000313" key="4">
    <source>
        <dbReference type="Proteomes" id="UP000254664"/>
    </source>
</evidence>
<feature type="transmembrane region" description="Helical" evidence="2">
    <location>
        <begin position="201"/>
        <end position="222"/>
    </location>
</feature>